<reference evidence="3 4" key="1">
    <citation type="journal article" date="2020" name="ISME J.">
        <title>Uncovering the hidden diversity of litter-decomposition mechanisms in mushroom-forming fungi.</title>
        <authorList>
            <person name="Floudas D."/>
            <person name="Bentzer J."/>
            <person name="Ahren D."/>
            <person name="Johansson T."/>
            <person name="Persson P."/>
            <person name="Tunlid A."/>
        </authorList>
    </citation>
    <scope>NUCLEOTIDE SEQUENCE [LARGE SCALE GENOMIC DNA]</scope>
    <source>
        <strain evidence="3 4">CBS 661.87</strain>
    </source>
</reference>
<dbReference type="OrthoDB" id="3066505at2759"/>
<feature type="compositionally biased region" description="Low complexity" evidence="1">
    <location>
        <begin position="263"/>
        <end position="275"/>
    </location>
</feature>
<feature type="transmembrane region" description="Helical" evidence="2">
    <location>
        <begin position="20"/>
        <end position="45"/>
    </location>
</feature>
<feature type="compositionally biased region" description="Basic residues" evidence="1">
    <location>
        <begin position="276"/>
        <end position="287"/>
    </location>
</feature>
<sequence>MPPSMEPGLLVRRSDEGPNSVLIIAAVVGGLLLIAIAVVIAVYLARRNRNGSQASQRSNRLRHKHTASDVSAASLLYPRPYWRTPTDGYAPHGYSRPSFERLHDRNCSTDSVATVKPMHDEKFSVPPANTVPFLAETSRPPQGSHSPLFIHPPALHVSANSVIPDSPYALAPPIARSDSSESLYSQASAPSRKSSFFFPPFTPRYTHPPEEEEAAEPDTQTIGKLLKERAKRNPNKISRSVSRIERAGSIKAAEDDDDDDNVVDGNEGTTQPLRPLRSRRSKSKRKAATPLVTVVEGSDPGASPPSSSRGGLTLAVNRQWDVEVPAPPPATHLATTCVHNELSPPRPQSLFIPRTSSGPQNPMHTSSRSLDGPAEIQGAGWNGRPSQPINAGSAPPRAHVRRESAERTLDVMHPMGRAMSTHGSIRGFFEH</sequence>
<feature type="compositionally biased region" description="Low complexity" evidence="1">
    <location>
        <begin position="188"/>
        <end position="199"/>
    </location>
</feature>
<comment type="caution">
    <text evidence="3">The sequence shown here is derived from an EMBL/GenBank/DDBJ whole genome shotgun (WGS) entry which is preliminary data.</text>
</comment>
<accession>A0A8H5H0U9</accession>
<dbReference type="CDD" id="cd12087">
    <property type="entry name" value="TM_EGFR-like"/>
    <property type="match status" value="1"/>
</dbReference>
<evidence type="ECO:0000256" key="1">
    <source>
        <dbReference type="SAM" id="MobiDB-lite"/>
    </source>
</evidence>
<feature type="compositionally biased region" description="Low complexity" evidence="1">
    <location>
        <begin position="297"/>
        <end position="311"/>
    </location>
</feature>
<dbReference type="EMBL" id="JAACJP010000035">
    <property type="protein sequence ID" value="KAF5374651.1"/>
    <property type="molecule type" value="Genomic_DNA"/>
</dbReference>
<organism evidence="3 4">
    <name type="scientific">Tricholomella constricta</name>
    <dbReference type="NCBI Taxonomy" id="117010"/>
    <lineage>
        <taxon>Eukaryota</taxon>
        <taxon>Fungi</taxon>
        <taxon>Dikarya</taxon>
        <taxon>Basidiomycota</taxon>
        <taxon>Agaricomycotina</taxon>
        <taxon>Agaricomycetes</taxon>
        <taxon>Agaricomycetidae</taxon>
        <taxon>Agaricales</taxon>
        <taxon>Tricholomatineae</taxon>
        <taxon>Lyophyllaceae</taxon>
        <taxon>Tricholomella</taxon>
    </lineage>
</organism>
<feature type="compositionally biased region" description="Polar residues" evidence="1">
    <location>
        <begin position="354"/>
        <end position="369"/>
    </location>
</feature>
<evidence type="ECO:0000256" key="2">
    <source>
        <dbReference type="SAM" id="Phobius"/>
    </source>
</evidence>
<keyword evidence="2" id="KW-1133">Transmembrane helix</keyword>
<keyword evidence="2" id="KW-0472">Membrane</keyword>
<protein>
    <submittedName>
        <fullName evidence="3">Uncharacterized protein</fullName>
    </submittedName>
</protein>
<keyword evidence="4" id="KW-1185">Reference proteome</keyword>
<feature type="region of interest" description="Disordered" evidence="1">
    <location>
        <begin position="344"/>
        <end position="403"/>
    </location>
</feature>
<dbReference type="Proteomes" id="UP000565441">
    <property type="component" value="Unassembled WGS sequence"/>
</dbReference>
<evidence type="ECO:0000313" key="3">
    <source>
        <dbReference type="EMBL" id="KAF5374651.1"/>
    </source>
</evidence>
<feature type="region of interest" description="Disordered" evidence="1">
    <location>
        <begin position="181"/>
        <end position="312"/>
    </location>
</feature>
<dbReference type="AlphaFoldDB" id="A0A8H5H0U9"/>
<gene>
    <name evidence="3" type="ORF">D9615_009005</name>
</gene>
<proteinExistence type="predicted"/>
<name>A0A8H5H0U9_9AGAR</name>
<keyword evidence="2" id="KW-0812">Transmembrane</keyword>
<evidence type="ECO:0000313" key="4">
    <source>
        <dbReference type="Proteomes" id="UP000565441"/>
    </source>
</evidence>